<organism evidence="1 2">
    <name type="scientific">Paracoccus pacificus</name>
    <dbReference type="NCBI Taxonomy" id="1463598"/>
    <lineage>
        <taxon>Bacteria</taxon>
        <taxon>Pseudomonadati</taxon>
        <taxon>Pseudomonadota</taxon>
        <taxon>Alphaproteobacteria</taxon>
        <taxon>Rhodobacterales</taxon>
        <taxon>Paracoccaceae</taxon>
        <taxon>Paracoccus</taxon>
    </lineage>
</organism>
<evidence type="ECO:0000313" key="1">
    <source>
        <dbReference type="EMBL" id="MFD1882188.1"/>
    </source>
</evidence>
<accession>A0ABW4R8B4</accession>
<dbReference type="Proteomes" id="UP001597213">
    <property type="component" value="Unassembled WGS sequence"/>
</dbReference>
<dbReference type="RefSeq" id="WP_379142634.1">
    <property type="nucleotide sequence ID" value="NZ_JBHUEN010000030.1"/>
</dbReference>
<proteinExistence type="predicted"/>
<protein>
    <submittedName>
        <fullName evidence="1">Uncharacterized protein</fullName>
    </submittedName>
</protein>
<name>A0ABW4R8B4_9RHOB</name>
<gene>
    <name evidence="1" type="ORF">ACFSCT_10735</name>
</gene>
<comment type="caution">
    <text evidence="1">The sequence shown here is derived from an EMBL/GenBank/DDBJ whole genome shotgun (WGS) entry which is preliminary data.</text>
</comment>
<keyword evidence="2" id="KW-1185">Reference proteome</keyword>
<sequence>MTAELTSTTDPTGRQLAAIAADLERPRLGGLPERAAAVCPDGYDIARRDPPQSAFQRMLPNGVPLYRVWRDYYLLCS</sequence>
<dbReference type="EMBL" id="JBHUEN010000030">
    <property type="protein sequence ID" value="MFD1882188.1"/>
    <property type="molecule type" value="Genomic_DNA"/>
</dbReference>
<evidence type="ECO:0000313" key="2">
    <source>
        <dbReference type="Proteomes" id="UP001597213"/>
    </source>
</evidence>
<reference evidence="2" key="1">
    <citation type="journal article" date="2019" name="Int. J. Syst. Evol. Microbiol.">
        <title>The Global Catalogue of Microorganisms (GCM) 10K type strain sequencing project: providing services to taxonomists for standard genome sequencing and annotation.</title>
        <authorList>
            <consortium name="The Broad Institute Genomics Platform"/>
            <consortium name="The Broad Institute Genome Sequencing Center for Infectious Disease"/>
            <person name="Wu L."/>
            <person name="Ma J."/>
        </authorList>
    </citation>
    <scope>NUCLEOTIDE SEQUENCE [LARGE SCALE GENOMIC DNA]</scope>
    <source>
        <strain evidence="2">CCUG 56029</strain>
    </source>
</reference>